<keyword evidence="1" id="KW-0479">Metal-binding</keyword>
<dbReference type="eggNOG" id="ENOG502QQVK">
    <property type="taxonomic scope" value="Eukaryota"/>
</dbReference>
<evidence type="ECO:0008006" key="5">
    <source>
        <dbReference type="Google" id="ProtNLM"/>
    </source>
</evidence>
<dbReference type="Gene3D" id="3.40.50.150">
    <property type="entry name" value="Vaccinia Virus protein VP39"/>
    <property type="match status" value="1"/>
</dbReference>
<keyword evidence="2" id="KW-0460">Magnesium</keyword>
<dbReference type="STRING" id="65489.A0A0D3GFV8"/>
<proteinExistence type="predicted"/>
<dbReference type="Gramene" id="OBART06G12520.1">
    <property type="protein sequence ID" value="OBART06G12520.1"/>
    <property type="gene ID" value="OBART06G12520"/>
</dbReference>
<dbReference type="PaxDb" id="65489-OBART06G12520.1"/>
<dbReference type="HOGENOM" id="CLU_019628_2_0_1"/>
<protein>
    <recommendedName>
        <fullName evidence="5">Jasmonate O-methyltransferase</fullName>
    </recommendedName>
</protein>
<dbReference type="Gene3D" id="1.10.1200.270">
    <property type="entry name" value="Methyltransferase, alpha-helical capping domain"/>
    <property type="match status" value="1"/>
</dbReference>
<sequence>MATKQILHMNPGQGETSYARNSTIQNTLFSKTSIISKKELHLQKTAQDRMKPLIEDAIKAFCGAALPKSMVIADLGCSSGPNALTLVSAMVNAIHRYCMEHKQPQPEMCIFLNDLPCNDFNTVAKSLGEFKHGQDSSSHHIIVTSMVPGSFYDRLFTSTSVHFFCSSISLHWLSEVGMQLDSVNYMYVNSIRIPHICCHGIIGQYSPLVPFYKQAPEELVKSKIPMYDSDDKLRLLNREIVDNAYARQFRKDFTLFLSLRAQELVLGGQLIFSLVGRCSSNHASKSTQVWKLLAVALNDMASRGMISKEKFDTFHIPIYAPLDKELDSIIEDEGSFRINKTMVYDAFHATDGMLPSPNIMASMTRAVFEPVIVQHFGFSGETMADFSSAVERLSSSSFLEAEFPLVCLCLSLTRAR</sequence>
<dbReference type="Pfam" id="PF03492">
    <property type="entry name" value="Methyltransf_7"/>
    <property type="match status" value="2"/>
</dbReference>
<evidence type="ECO:0000256" key="2">
    <source>
        <dbReference type="ARBA" id="ARBA00022842"/>
    </source>
</evidence>
<organism evidence="3">
    <name type="scientific">Oryza barthii</name>
    <dbReference type="NCBI Taxonomy" id="65489"/>
    <lineage>
        <taxon>Eukaryota</taxon>
        <taxon>Viridiplantae</taxon>
        <taxon>Streptophyta</taxon>
        <taxon>Embryophyta</taxon>
        <taxon>Tracheophyta</taxon>
        <taxon>Spermatophyta</taxon>
        <taxon>Magnoliopsida</taxon>
        <taxon>Liliopsida</taxon>
        <taxon>Poales</taxon>
        <taxon>Poaceae</taxon>
        <taxon>BOP clade</taxon>
        <taxon>Oryzoideae</taxon>
        <taxon>Oryzeae</taxon>
        <taxon>Oryzinae</taxon>
        <taxon>Oryza</taxon>
    </lineage>
</organism>
<dbReference type="InterPro" id="IPR029063">
    <property type="entry name" value="SAM-dependent_MTases_sf"/>
</dbReference>
<dbReference type="SUPFAM" id="SSF53335">
    <property type="entry name" value="S-adenosyl-L-methionine-dependent methyltransferases"/>
    <property type="match status" value="1"/>
</dbReference>
<dbReference type="Proteomes" id="UP000026960">
    <property type="component" value="Chromosome 6"/>
</dbReference>
<dbReference type="InterPro" id="IPR005299">
    <property type="entry name" value="MeTrfase_7"/>
</dbReference>
<dbReference type="AlphaFoldDB" id="A0A0D3GFV8"/>
<accession>A0A0D3GFV8</accession>
<keyword evidence="4" id="KW-1185">Reference proteome</keyword>
<name>A0A0D3GFV8_9ORYZ</name>
<dbReference type="GO" id="GO:0008168">
    <property type="term" value="F:methyltransferase activity"/>
    <property type="evidence" value="ECO:0007669"/>
    <property type="project" value="InterPro"/>
</dbReference>
<evidence type="ECO:0000313" key="3">
    <source>
        <dbReference type="EnsemblPlants" id="OBART06G12520.1"/>
    </source>
</evidence>
<dbReference type="GO" id="GO:0046872">
    <property type="term" value="F:metal ion binding"/>
    <property type="evidence" value="ECO:0007669"/>
    <property type="project" value="UniProtKB-KW"/>
</dbReference>
<reference evidence="3" key="2">
    <citation type="submission" date="2015-03" db="UniProtKB">
        <authorList>
            <consortium name="EnsemblPlants"/>
        </authorList>
    </citation>
    <scope>IDENTIFICATION</scope>
</reference>
<reference evidence="3" key="1">
    <citation type="journal article" date="2009" name="Rice">
        <title>De Novo Next Generation Sequencing of Plant Genomes.</title>
        <authorList>
            <person name="Rounsley S."/>
            <person name="Marri P.R."/>
            <person name="Yu Y."/>
            <person name="He R."/>
            <person name="Sisneros N."/>
            <person name="Goicoechea J.L."/>
            <person name="Lee S.J."/>
            <person name="Angelova A."/>
            <person name="Kudrna D."/>
            <person name="Luo M."/>
            <person name="Affourtit J."/>
            <person name="Desany B."/>
            <person name="Knight J."/>
            <person name="Niazi F."/>
            <person name="Egholm M."/>
            <person name="Wing R.A."/>
        </authorList>
    </citation>
    <scope>NUCLEOTIDE SEQUENCE [LARGE SCALE GENOMIC DNA]</scope>
    <source>
        <strain evidence="3">cv. IRGC 105608</strain>
    </source>
</reference>
<evidence type="ECO:0000256" key="1">
    <source>
        <dbReference type="ARBA" id="ARBA00022723"/>
    </source>
</evidence>
<dbReference type="PANTHER" id="PTHR31009">
    <property type="entry name" value="S-ADENOSYL-L-METHIONINE:CARBOXYL METHYLTRANSFERASE FAMILY PROTEIN"/>
    <property type="match status" value="1"/>
</dbReference>
<dbReference type="InterPro" id="IPR042086">
    <property type="entry name" value="MeTrfase_capping"/>
</dbReference>
<evidence type="ECO:0000313" key="4">
    <source>
        <dbReference type="Proteomes" id="UP000026960"/>
    </source>
</evidence>
<dbReference type="EnsemblPlants" id="OBART06G12520.1">
    <property type="protein sequence ID" value="OBART06G12520.1"/>
    <property type="gene ID" value="OBART06G12520"/>
</dbReference>